<sequence>MTKDELNVYIINFIKYHTLVSFVDLEELFESLHIGYQGDFTFVHVDNENIVLWHGWSMEVINIVGSLLSSKQLELERTDVTTYVRHGMYLDLPVMTNPFDYSDARWLPVTLKLSETMNTLLH</sequence>
<gene>
    <name evidence="1" type="ORF">UF66_0083</name>
</gene>
<reference evidence="1 2" key="1">
    <citation type="submission" date="2015-03" db="EMBL/GenBank/DDBJ databases">
        <title>Genome Assembly of Staphylococcus cohnii subsp. cohnii strain G22B2.</title>
        <authorList>
            <person name="Nair G."/>
            <person name="Kaur G."/>
            <person name="Khatri I."/>
            <person name="Singh N.K."/>
            <person name="Sathyabama S."/>
            <person name="Maurya S.K."/>
            <person name="Subramanian S."/>
            <person name="Agrewala J.N."/>
            <person name="Mayilraj S."/>
        </authorList>
    </citation>
    <scope>NUCLEOTIDE SEQUENCE [LARGE SCALE GENOMIC DNA]</scope>
    <source>
        <strain evidence="1 2">G22B2</strain>
    </source>
</reference>
<proteinExistence type="predicted"/>
<organism evidence="1 2">
    <name type="scientific">Staphylococcus cohnii subsp. cohnii</name>
    <dbReference type="NCBI Taxonomy" id="74704"/>
    <lineage>
        <taxon>Bacteria</taxon>
        <taxon>Bacillati</taxon>
        <taxon>Bacillota</taxon>
        <taxon>Bacilli</taxon>
        <taxon>Bacillales</taxon>
        <taxon>Staphylococcaceae</taxon>
        <taxon>Staphylococcus</taxon>
        <taxon>Staphylococcus cohnii species complex</taxon>
    </lineage>
</organism>
<dbReference type="AlphaFoldDB" id="A0A0M2NVV4"/>
<dbReference type="RefSeq" id="WP_046467708.1">
    <property type="nucleotide sequence ID" value="NZ_LAKJ01000010.1"/>
</dbReference>
<accession>A0A0M2NVV4</accession>
<dbReference type="EMBL" id="LAKJ01000010">
    <property type="protein sequence ID" value="KKI64102.1"/>
    <property type="molecule type" value="Genomic_DNA"/>
</dbReference>
<name>A0A0M2NVV4_STACC</name>
<evidence type="ECO:0008006" key="3">
    <source>
        <dbReference type="Google" id="ProtNLM"/>
    </source>
</evidence>
<evidence type="ECO:0000313" key="2">
    <source>
        <dbReference type="Proteomes" id="UP000034455"/>
    </source>
</evidence>
<comment type="caution">
    <text evidence="1">The sequence shown here is derived from an EMBL/GenBank/DDBJ whole genome shotgun (WGS) entry which is preliminary data.</text>
</comment>
<dbReference type="PATRIC" id="fig|74704.6.peg.85"/>
<dbReference type="Proteomes" id="UP000034455">
    <property type="component" value="Unassembled WGS sequence"/>
</dbReference>
<evidence type="ECO:0000313" key="1">
    <source>
        <dbReference type="EMBL" id="KKI64102.1"/>
    </source>
</evidence>
<protein>
    <recommendedName>
        <fullName evidence="3">Pathogenicity island protein</fullName>
    </recommendedName>
</protein>